<dbReference type="EMBL" id="CP102294">
    <property type="protein sequence ID" value="UWN58226.1"/>
    <property type="molecule type" value="Genomic_DNA"/>
</dbReference>
<dbReference type="Gene3D" id="1.20.5.1930">
    <property type="match status" value="1"/>
</dbReference>
<evidence type="ECO:0000256" key="4">
    <source>
        <dbReference type="SAM" id="Phobius"/>
    </source>
</evidence>
<dbReference type="InterPro" id="IPR036890">
    <property type="entry name" value="HATPase_C_sf"/>
</dbReference>
<dbReference type="Pfam" id="PF02518">
    <property type="entry name" value="HATPase_c"/>
    <property type="match status" value="1"/>
</dbReference>
<dbReference type="InterPro" id="IPR005467">
    <property type="entry name" value="His_kinase_dom"/>
</dbReference>
<dbReference type="CDD" id="cd16917">
    <property type="entry name" value="HATPase_UhpB-NarQ-NarX-like"/>
    <property type="match status" value="1"/>
</dbReference>
<name>A0ABY5V1Y6_9BACT</name>
<dbReference type="InterPro" id="IPR050482">
    <property type="entry name" value="Sensor_HK_TwoCompSys"/>
</dbReference>
<keyword evidence="4" id="KW-0812">Transmembrane</keyword>
<dbReference type="InterPro" id="IPR011712">
    <property type="entry name" value="Sig_transdc_His_kin_sub3_dim/P"/>
</dbReference>
<keyword evidence="2 6" id="KW-0418">Kinase</keyword>
<dbReference type="PROSITE" id="PS50109">
    <property type="entry name" value="HIS_KIN"/>
    <property type="match status" value="1"/>
</dbReference>
<reference evidence="6" key="1">
    <citation type="journal article" date="2022" name="Cell">
        <title>Design, construction, and in vivo augmentation of a complex gut microbiome.</title>
        <authorList>
            <person name="Cheng A.G."/>
            <person name="Ho P.Y."/>
            <person name="Aranda-Diaz A."/>
            <person name="Jain S."/>
            <person name="Yu F.B."/>
            <person name="Meng X."/>
            <person name="Wang M."/>
            <person name="Iakiviak M."/>
            <person name="Nagashima K."/>
            <person name="Zhao A."/>
            <person name="Murugkar P."/>
            <person name="Patil A."/>
            <person name="Atabakhsh K."/>
            <person name="Weakley A."/>
            <person name="Yan J."/>
            <person name="Brumbaugh A.R."/>
            <person name="Higginbottom S."/>
            <person name="Dimas A."/>
            <person name="Shiver A.L."/>
            <person name="Deutschbauer A."/>
            <person name="Neff N."/>
            <person name="Sonnenburg J.L."/>
            <person name="Huang K.C."/>
            <person name="Fischbach M.A."/>
        </authorList>
    </citation>
    <scope>NUCLEOTIDE SEQUENCE</scope>
    <source>
        <strain evidence="6">AP11</strain>
    </source>
</reference>
<keyword evidence="3" id="KW-0902">Two-component regulatory system</keyword>
<evidence type="ECO:0000256" key="3">
    <source>
        <dbReference type="ARBA" id="ARBA00023012"/>
    </source>
</evidence>
<dbReference type="GeneID" id="82891170"/>
<gene>
    <name evidence="6" type="ORF">NQ491_05510</name>
</gene>
<dbReference type="GO" id="GO:0016301">
    <property type="term" value="F:kinase activity"/>
    <property type="evidence" value="ECO:0007669"/>
    <property type="project" value="UniProtKB-KW"/>
</dbReference>
<feature type="transmembrane region" description="Helical" evidence="4">
    <location>
        <begin position="32"/>
        <end position="49"/>
    </location>
</feature>
<feature type="transmembrane region" description="Helical" evidence="4">
    <location>
        <begin position="6"/>
        <end position="25"/>
    </location>
</feature>
<protein>
    <submittedName>
        <fullName evidence="6">Histidine kinase</fullName>
    </submittedName>
</protein>
<evidence type="ECO:0000313" key="6">
    <source>
        <dbReference type="EMBL" id="UWN58226.1"/>
    </source>
</evidence>
<dbReference type="Pfam" id="PF07730">
    <property type="entry name" value="HisKA_3"/>
    <property type="match status" value="1"/>
</dbReference>
<keyword evidence="7" id="KW-1185">Reference proteome</keyword>
<dbReference type="Proteomes" id="UP001059295">
    <property type="component" value="Chromosome"/>
</dbReference>
<dbReference type="RefSeq" id="WP_019245901.1">
    <property type="nucleotide sequence ID" value="NZ_CAPH01000013.1"/>
</dbReference>
<dbReference type="PANTHER" id="PTHR24421">
    <property type="entry name" value="NITRATE/NITRITE SENSOR PROTEIN NARX-RELATED"/>
    <property type="match status" value="1"/>
</dbReference>
<sequence length="313" mass="35062">MVIEILLIISVVLQIVAAIVAIGLIRRTKYNLSWMLFTVALTCMAFMRLAEYVQITSLKTILRLPPEFFVWMGVVTSLCVALGMLLVKRIFNYIASTENQRRISERRILNTVLRTEEKERLRFSKDLHDGLGPLLSSAKMSVSALAADKTDERSREILRNASYVIDEAIRSLREISVNLSPHILKDFGLARAVSNFIGRLPHSGMRIHFSTNLHAERFDADIEVILYRVICELINNSIKHSGAAEASVSLIRIDSLIRLDYRDNGCGFETGGVEQQEGMGIANIRSRISSLKGDFTLSSSPGRGMKALVEVHI</sequence>
<keyword evidence="4" id="KW-0472">Membrane</keyword>
<feature type="domain" description="Histidine kinase" evidence="5">
    <location>
        <begin position="226"/>
        <end position="313"/>
    </location>
</feature>
<evidence type="ECO:0000313" key="7">
    <source>
        <dbReference type="Proteomes" id="UP001059295"/>
    </source>
</evidence>
<keyword evidence="4" id="KW-1133">Transmembrane helix</keyword>
<keyword evidence="1" id="KW-0808">Transferase</keyword>
<dbReference type="SUPFAM" id="SSF55874">
    <property type="entry name" value="ATPase domain of HSP90 chaperone/DNA topoisomerase II/histidine kinase"/>
    <property type="match status" value="1"/>
</dbReference>
<evidence type="ECO:0000259" key="5">
    <source>
        <dbReference type="PROSITE" id="PS50109"/>
    </source>
</evidence>
<evidence type="ECO:0000256" key="2">
    <source>
        <dbReference type="ARBA" id="ARBA00022777"/>
    </source>
</evidence>
<dbReference type="InterPro" id="IPR003594">
    <property type="entry name" value="HATPase_dom"/>
</dbReference>
<dbReference type="Gene3D" id="3.30.565.10">
    <property type="entry name" value="Histidine kinase-like ATPase, C-terminal domain"/>
    <property type="match status" value="1"/>
</dbReference>
<evidence type="ECO:0000256" key="1">
    <source>
        <dbReference type="ARBA" id="ARBA00022679"/>
    </source>
</evidence>
<proteinExistence type="predicted"/>
<accession>A0ABY5V1Y6</accession>
<feature type="transmembrane region" description="Helical" evidence="4">
    <location>
        <begin position="69"/>
        <end position="87"/>
    </location>
</feature>
<organism evidence="6 7">
    <name type="scientific">Alistipes ihumii AP11</name>
    <dbReference type="NCBI Taxonomy" id="1211813"/>
    <lineage>
        <taxon>Bacteria</taxon>
        <taxon>Pseudomonadati</taxon>
        <taxon>Bacteroidota</taxon>
        <taxon>Bacteroidia</taxon>
        <taxon>Bacteroidales</taxon>
        <taxon>Rikenellaceae</taxon>
        <taxon>Alistipes</taxon>
    </lineage>
</organism>